<accession>A0A0K2W3G2</accession>
<evidence type="ECO:0000313" key="2">
    <source>
        <dbReference type="Proteomes" id="UP000182888"/>
    </source>
</evidence>
<proteinExistence type="predicted"/>
<dbReference type="InterPro" id="IPR017642">
    <property type="entry name" value="DNA_S_mod_DndB"/>
</dbReference>
<reference evidence="2" key="1">
    <citation type="submission" date="2014-08" db="EMBL/GenBank/DDBJ databases">
        <authorList>
            <person name="Edwards T."/>
        </authorList>
    </citation>
    <scope>NUCLEOTIDE SEQUENCE [LARGE SCALE GENOMIC DNA]</scope>
</reference>
<dbReference type="CDD" id="cd16412">
    <property type="entry name" value="dndB"/>
    <property type="match status" value="1"/>
</dbReference>
<name>A0A0K2W3G2_MESPL</name>
<dbReference type="EMBL" id="CCND01000023">
    <property type="protein sequence ID" value="CDX60239.1"/>
    <property type="molecule type" value="Genomic_DNA"/>
</dbReference>
<protein>
    <recommendedName>
        <fullName evidence="3">DGQHR domain protein</fullName>
    </recommendedName>
</protein>
<evidence type="ECO:0000313" key="1">
    <source>
        <dbReference type="EMBL" id="CDX60239.1"/>
    </source>
</evidence>
<sequence>MATVLPSLADVTIPPHINVETAPSMDALMTEIGRRSMMGFAGEVFFGTAFLQGSRLQFTTAMPMAKMIQVSKTDRSRKKDGIIGAMEHSNRPQEPSHAKHVREYLTTTACIGEKFILPAFTFNYGVGLDDESPDASLILFANANDGANAWPGILCLPPTAKLDTTDGAHRRGQIESILNDPKISDDYKDALRRNAVDVKIVFESSRSDSHQDFADCGKAKAIAKSLITTFDVRDRRNNRSRELVKNVAFLASYVDATASNVNLSAKSRMIWSMSAVRMFVSHIVDHHADSDASVEEKTRAAEGFFEALVRHMPQLRLLDAARNMRDPDVTTGSLREKNGGDVALRGIGMAIFARAYLHCIENGMDFDTMAMKLAEIDWNLLDCEKDDLPQGQNYQSGVREHAKPMWAGLLVIGEARYRVSSSQSDADSAWEKIMAQIFAEERQAA</sequence>
<evidence type="ECO:0008006" key="3">
    <source>
        <dbReference type="Google" id="ProtNLM"/>
    </source>
</evidence>
<dbReference type="Proteomes" id="UP000182888">
    <property type="component" value="Unassembled WGS sequence"/>
</dbReference>
<dbReference type="Pfam" id="PF14072">
    <property type="entry name" value="DndB"/>
    <property type="match status" value="1"/>
</dbReference>
<gene>
    <name evidence="1" type="ORF">MPL1032_30123</name>
</gene>
<dbReference type="AlphaFoldDB" id="A0A0K2W3G2"/>
<organism evidence="1 2">
    <name type="scientific">Mesorhizobium plurifarium</name>
    <dbReference type="NCBI Taxonomy" id="69974"/>
    <lineage>
        <taxon>Bacteria</taxon>
        <taxon>Pseudomonadati</taxon>
        <taxon>Pseudomonadota</taxon>
        <taxon>Alphaproteobacteria</taxon>
        <taxon>Hyphomicrobiales</taxon>
        <taxon>Phyllobacteriaceae</taxon>
        <taxon>Mesorhizobium</taxon>
    </lineage>
</organism>